<name>A0A1G7ABC5_9FLAO</name>
<dbReference type="OrthoDB" id="1335319at2"/>
<reference evidence="1 2" key="1">
    <citation type="submission" date="2016-10" db="EMBL/GenBank/DDBJ databases">
        <authorList>
            <person name="de Groot N.N."/>
        </authorList>
    </citation>
    <scope>NUCLEOTIDE SEQUENCE [LARGE SCALE GENOMIC DNA]</scope>
    <source>
        <strain evidence="1 2">DSM 23421</strain>
    </source>
</reference>
<dbReference type="STRING" id="641691.SAMN05421636_103316"/>
<dbReference type="EMBL" id="FNAO01000003">
    <property type="protein sequence ID" value="SDE12258.1"/>
    <property type="molecule type" value="Genomic_DNA"/>
</dbReference>
<dbReference type="RefSeq" id="WP_091867054.1">
    <property type="nucleotide sequence ID" value="NZ_FNAO01000003.1"/>
</dbReference>
<gene>
    <name evidence="1" type="ORF">SAMN05421636_103316</name>
</gene>
<keyword evidence="2" id="KW-1185">Reference proteome</keyword>
<evidence type="ECO:0000313" key="2">
    <source>
        <dbReference type="Proteomes" id="UP000199109"/>
    </source>
</evidence>
<organism evidence="1 2">
    <name type="scientific">Pricia antarctica</name>
    <dbReference type="NCBI Taxonomy" id="641691"/>
    <lineage>
        <taxon>Bacteria</taxon>
        <taxon>Pseudomonadati</taxon>
        <taxon>Bacteroidota</taxon>
        <taxon>Flavobacteriia</taxon>
        <taxon>Flavobacteriales</taxon>
        <taxon>Flavobacteriaceae</taxon>
        <taxon>Pricia</taxon>
    </lineage>
</organism>
<evidence type="ECO:0000313" key="1">
    <source>
        <dbReference type="EMBL" id="SDE12258.1"/>
    </source>
</evidence>
<accession>A0A1G7ABC5</accession>
<dbReference type="Proteomes" id="UP000199109">
    <property type="component" value="Unassembled WGS sequence"/>
</dbReference>
<protein>
    <recommendedName>
        <fullName evidence="3">Outer membrane protein beta-barrel domain-containing protein</fullName>
    </recommendedName>
</protein>
<evidence type="ECO:0008006" key="3">
    <source>
        <dbReference type="Google" id="ProtNLM"/>
    </source>
</evidence>
<proteinExistence type="predicted"/>
<sequence>MKYFLFILMVLALIEGRSQDLILASGTNSTSYDYKNSLGQTNENIDGSSGTFYEIVYLAPLGLNGRLNYILGAALNEYNAEGGTIESVYTWETSYMGFKGGITYDIFTTDSGFKTTFVFALQTSFIVDGNQRINGASFDLTKEDEFKGIFIQPITGLDISYPVSDKLTLGLGYNYSKISKIGNKTEEALNFSNHQWQIRLQFSLKKKPDNFSANASNSKKKASRPK</sequence>
<dbReference type="AlphaFoldDB" id="A0A1G7ABC5"/>